<evidence type="ECO:0000313" key="8">
    <source>
        <dbReference type="EMBL" id="TWU28577.1"/>
    </source>
</evidence>
<evidence type="ECO:0000256" key="2">
    <source>
        <dbReference type="ARBA" id="ARBA00022475"/>
    </source>
</evidence>
<keyword evidence="5 6" id="KW-0472">Membrane</keyword>
<sequence>MDILIESGGYVGIVVFLLLTGCGLPIPEEVPIVLAGIISSQGNLNPVLALLAAIVGALLGDTAMYAIGYHFGHGLVMRHPKLSKWLGAQREEYFEQSIQRHMFKVMLLARFMVGVRGPVYLSAGVARVPFRKFILYDLICATLVVGTFFTLAYYFGNDIVELIRDAEVGFTLVVLLAILIAFLWWLRRQRQQVLDEVLVRHASKNDPVERTSEEKSLN</sequence>
<dbReference type="EMBL" id="SJPS01000002">
    <property type="protein sequence ID" value="TWU28577.1"/>
    <property type="molecule type" value="Genomic_DNA"/>
</dbReference>
<gene>
    <name evidence="8" type="primary">yohD</name>
    <name evidence="8" type="ORF">Pla144_18680</name>
</gene>
<feature type="domain" description="VTT" evidence="7">
    <location>
        <begin position="26"/>
        <end position="147"/>
    </location>
</feature>
<feature type="transmembrane region" description="Helical" evidence="6">
    <location>
        <begin position="133"/>
        <end position="156"/>
    </location>
</feature>
<evidence type="ECO:0000259" key="7">
    <source>
        <dbReference type="Pfam" id="PF09335"/>
    </source>
</evidence>
<proteinExistence type="predicted"/>
<dbReference type="InterPro" id="IPR032816">
    <property type="entry name" value="VTT_dom"/>
</dbReference>
<dbReference type="InterPro" id="IPR051311">
    <property type="entry name" value="DedA_domain"/>
</dbReference>
<evidence type="ECO:0000256" key="4">
    <source>
        <dbReference type="ARBA" id="ARBA00022989"/>
    </source>
</evidence>
<dbReference type="PANTHER" id="PTHR42709">
    <property type="entry name" value="ALKALINE PHOSPHATASE LIKE PROTEIN"/>
    <property type="match status" value="1"/>
</dbReference>
<comment type="subcellular location">
    <subcellularLocation>
        <location evidence="1">Cell membrane</location>
        <topology evidence="1">Multi-pass membrane protein</topology>
    </subcellularLocation>
</comment>
<keyword evidence="4 6" id="KW-1133">Transmembrane helix</keyword>
<protein>
    <submittedName>
        <fullName evidence="8">Inner membrane protein YohD</fullName>
    </submittedName>
</protein>
<organism evidence="8 9">
    <name type="scientific">Bythopirellula polymerisocia</name>
    <dbReference type="NCBI Taxonomy" id="2528003"/>
    <lineage>
        <taxon>Bacteria</taxon>
        <taxon>Pseudomonadati</taxon>
        <taxon>Planctomycetota</taxon>
        <taxon>Planctomycetia</taxon>
        <taxon>Pirellulales</taxon>
        <taxon>Lacipirellulaceae</taxon>
        <taxon>Bythopirellula</taxon>
    </lineage>
</organism>
<evidence type="ECO:0000313" key="9">
    <source>
        <dbReference type="Proteomes" id="UP000318437"/>
    </source>
</evidence>
<dbReference type="RefSeq" id="WP_197530517.1">
    <property type="nucleotide sequence ID" value="NZ_SJPS01000002.1"/>
</dbReference>
<reference evidence="8 9" key="1">
    <citation type="submission" date="2019-02" db="EMBL/GenBank/DDBJ databases">
        <title>Deep-cultivation of Planctomycetes and their phenomic and genomic characterization uncovers novel biology.</title>
        <authorList>
            <person name="Wiegand S."/>
            <person name="Jogler M."/>
            <person name="Boedeker C."/>
            <person name="Pinto D."/>
            <person name="Vollmers J."/>
            <person name="Rivas-Marin E."/>
            <person name="Kohn T."/>
            <person name="Peeters S.H."/>
            <person name="Heuer A."/>
            <person name="Rast P."/>
            <person name="Oberbeckmann S."/>
            <person name="Bunk B."/>
            <person name="Jeske O."/>
            <person name="Meyerdierks A."/>
            <person name="Storesund J.E."/>
            <person name="Kallscheuer N."/>
            <person name="Luecker S."/>
            <person name="Lage O.M."/>
            <person name="Pohl T."/>
            <person name="Merkel B.J."/>
            <person name="Hornburger P."/>
            <person name="Mueller R.-W."/>
            <person name="Bruemmer F."/>
            <person name="Labrenz M."/>
            <person name="Spormann A.M."/>
            <person name="Op Den Camp H."/>
            <person name="Overmann J."/>
            <person name="Amann R."/>
            <person name="Jetten M.S.M."/>
            <person name="Mascher T."/>
            <person name="Medema M.H."/>
            <person name="Devos D.P."/>
            <person name="Kaster A.-K."/>
            <person name="Ovreas L."/>
            <person name="Rohde M."/>
            <person name="Galperin M.Y."/>
            <person name="Jogler C."/>
        </authorList>
    </citation>
    <scope>NUCLEOTIDE SEQUENCE [LARGE SCALE GENOMIC DNA]</scope>
    <source>
        <strain evidence="8 9">Pla144</strain>
    </source>
</reference>
<dbReference type="PANTHER" id="PTHR42709:SF6">
    <property type="entry name" value="UNDECAPRENYL PHOSPHATE TRANSPORTER A"/>
    <property type="match status" value="1"/>
</dbReference>
<feature type="transmembrane region" description="Helical" evidence="6">
    <location>
        <begin position="168"/>
        <end position="186"/>
    </location>
</feature>
<evidence type="ECO:0000256" key="1">
    <source>
        <dbReference type="ARBA" id="ARBA00004651"/>
    </source>
</evidence>
<accession>A0A5C6CYG3</accession>
<evidence type="ECO:0000256" key="3">
    <source>
        <dbReference type="ARBA" id="ARBA00022692"/>
    </source>
</evidence>
<feature type="transmembrane region" description="Helical" evidence="6">
    <location>
        <begin position="7"/>
        <end position="27"/>
    </location>
</feature>
<dbReference type="Proteomes" id="UP000318437">
    <property type="component" value="Unassembled WGS sequence"/>
</dbReference>
<evidence type="ECO:0000256" key="5">
    <source>
        <dbReference type="ARBA" id="ARBA00023136"/>
    </source>
</evidence>
<keyword evidence="2" id="KW-1003">Cell membrane</keyword>
<comment type="caution">
    <text evidence="8">The sequence shown here is derived from an EMBL/GenBank/DDBJ whole genome shotgun (WGS) entry which is preliminary data.</text>
</comment>
<dbReference type="Pfam" id="PF09335">
    <property type="entry name" value="VTT_dom"/>
    <property type="match status" value="1"/>
</dbReference>
<name>A0A5C6CYG3_9BACT</name>
<feature type="transmembrane region" description="Helical" evidence="6">
    <location>
        <begin position="47"/>
        <end position="71"/>
    </location>
</feature>
<dbReference type="GO" id="GO:0005886">
    <property type="term" value="C:plasma membrane"/>
    <property type="evidence" value="ECO:0007669"/>
    <property type="project" value="UniProtKB-SubCell"/>
</dbReference>
<keyword evidence="3 6" id="KW-0812">Transmembrane</keyword>
<dbReference type="AlphaFoldDB" id="A0A5C6CYG3"/>
<keyword evidence="9" id="KW-1185">Reference proteome</keyword>
<evidence type="ECO:0000256" key="6">
    <source>
        <dbReference type="SAM" id="Phobius"/>
    </source>
</evidence>